<dbReference type="Proteomes" id="UP000036102">
    <property type="component" value="Unassembled WGS sequence"/>
</dbReference>
<organism evidence="2 3">
    <name type="scientific">Marinobacter subterrani</name>
    <dbReference type="NCBI Taxonomy" id="1658765"/>
    <lineage>
        <taxon>Bacteria</taxon>
        <taxon>Pseudomonadati</taxon>
        <taxon>Pseudomonadota</taxon>
        <taxon>Gammaproteobacteria</taxon>
        <taxon>Pseudomonadales</taxon>
        <taxon>Marinobacteraceae</taxon>
        <taxon>Marinobacter</taxon>
    </lineage>
</organism>
<evidence type="ECO:0000259" key="1">
    <source>
        <dbReference type="Pfam" id="PF26621"/>
    </source>
</evidence>
<sequence>MYRERLVATEARSESARRLQQLLLDYHDFRQLKAAHPLLDTTFLVAEWQAQRLKATHSDLHQHPGYHHGLEFLLTDLYAPAGMTRRDDNIDRVFPKMVKWLPDNLLDTFAGLVELNLITQQLDLELTELFHKQGIAADSLSTEHYCAAYRASERLDQRKKQITLVSEVGHQLDHYVRNRTLGWLLSMSRTPAEMADLTDLHSFLHRGYSAFRKMEDVNLLINRLVTREQQVMRNILSGHPEPFSLPGDL</sequence>
<dbReference type="PATRIC" id="fig|1658765.3.peg.2713"/>
<keyword evidence="3" id="KW-1185">Reference proteome</keyword>
<evidence type="ECO:0000313" key="3">
    <source>
        <dbReference type="Proteomes" id="UP000036102"/>
    </source>
</evidence>
<evidence type="ECO:0000313" key="2">
    <source>
        <dbReference type="EMBL" id="KMQ76478.1"/>
    </source>
</evidence>
<dbReference type="OrthoDB" id="7957365at2"/>
<dbReference type="InterPro" id="IPR058511">
    <property type="entry name" value="DUF8198"/>
</dbReference>
<dbReference type="Pfam" id="PF26621">
    <property type="entry name" value="DUF8198"/>
    <property type="match status" value="1"/>
</dbReference>
<proteinExistence type="predicted"/>
<protein>
    <recommendedName>
        <fullName evidence="1">DUF8198 domain-containing protein</fullName>
    </recommendedName>
</protein>
<gene>
    <name evidence="2" type="ORF">Msub_12691</name>
</gene>
<dbReference type="RefSeq" id="WP_048496436.1">
    <property type="nucleotide sequence ID" value="NZ_LFBU01000001.1"/>
</dbReference>
<dbReference type="STRING" id="1658765.Msub_12691"/>
<dbReference type="EMBL" id="LFBU01000001">
    <property type="protein sequence ID" value="KMQ76478.1"/>
    <property type="molecule type" value="Genomic_DNA"/>
</dbReference>
<name>A0A0J7JDA0_9GAMM</name>
<feature type="domain" description="DUF8198" evidence="1">
    <location>
        <begin position="29"/>
        <end position="242"/>
    </location>
</feature>
<reference evidence="2 3" key="1">
    <citation type="submission" date="2015-06" db="EMBL/GenBank/DDBJ databases">
        <title>Marinobacter subterrani, a genetically tractable neutrophilic iron-oxidizing strain isolated from the Soudan Iron Mine.</title>
        <authorList>
            <person name="Bonis B.M."/>
            <person name="Gralnick J.A."/>
        </authorList>
    </citation>
    <scope>NUCLEOTIDE SEQUENCE [LARGE SCALE GENOMIC DNA]</scope>
    <source>
        <strain evidence="2 3">JG233</strain>
    </source>
</reference>
<dbReference type="AlphaFoldDB" id="A0A0J7JDA0"/>
<accession>A0A0J7JDA0</accession>
<comment type="caution">
    <text evidence="2">The sequence shown here is derived from an EMBL/GenBank/DDBJ whole genome shotgun (WGS) entry which is preliminary data.</text>
</comment>
<dbReference type="InterPro" id="IPR058063">
    <property type="entry name" value="FFLEE_fam"/>
</dbReference>
<dbReference type="NCBIfam" id="NF047641">
    <property type="entry name" value="FFLEE_fam"/>
    <property type="match status" value="1"/>
</dbReference>